<feature type="binding site" evidence="10 13">
    <location>
        <position position="68"/>
    </location>
    <ligand>
        <name>a divalent metal cation</name>
        <dbReference type="ChEBI" id="CHEBI:60240"/>
    </ligand>
</feature>
<dbReference type="CDD" id="cd00429">
    <property type="entry name" value="RPE"/>
    <property type="match status" value="1"/>
</dbReference>
<dbReference type="Gene3D" id="3.20.20.70">
    <property type="entry name" value="Aldolase class I"/>
    <property type="match status" value="1"/>
</dbReference>
<feature type="binding site" evidence="10 14">
    <location>
        <position position="68"/>
    </location>
    <ligand>
        <name>substrate</name>
    </ligand>
</feature>
<dbReference type="NCBIfam" id="TIGR01163">
    <property type="entry name" value="rpe"/>
    <property type="match status" value="1"/>
</dbReference>
<dbReference type="GO" id="GO:0019323">
    <property type="term" value="P:pentose catabolic process"/>
    <property type="evidence" value="ECO:0007669"/>
    <property type="project" value="UniProtKB-UniRule"/>
</dbReference>
<feature type="binding site" evidence="10 14">
    <location>
        <position position="10"/>
    </location>
    <ligand>
        <name>substrate</name>
    </ligand>
</feature>
<evidence type="ECO:0000256" key="3">
    <source>
        <dbReference type="ARBA" id="ARBA00001941"/>
    </source>
</evidence>
<dbReference type="PROSITE" id="PS01085">
    <property type="entry name" value="RIBUL_P_3_EPIMER_1"/>
    <property type="match status" value="1"/>
</dbReference>
<comment type="function">
    <text evidence="10">Catalyzes the reversible epimerization of D-ribulose 5-phosphate to D-xylulose 5-phosphate.</text>
</comment>
<comment type="pathway">
    <text evidence="10">Carbohydrate degradation.</text>
</comment>
<dbReference type="InterPro" id="IPR013785">
    <property type="entry name" value="Aldolase_TIM"/>
</dbReference>
<evidence type="ECO:0000313" key="15">
    <source>
        <dbReference type="EMBL" id="NYV28143.1"/>
    </source>
</evidence>
<dbReference type="FunFam" id="3.20.20.70:FF:000004">
    <property type="entry name" value="Ribulose-phosphate 3-epimerase"/>
    <property type="match status" value="1"/>
</dbReference>
<name>A0A7Z0PG91_9FUSO</name>
<keyword evidence="13" id="KW-0464">Manganese</keyword>
<keyword evidence="13" id="KW-0170">Cobalt</keyword>
<dbReference type="NCBIfam" id="NF004076">
    <property type="entry name" value="PRK05581.1-4"/>
    <property type="match status" value="1"/>
</dbReference>
<keyword evidence="9 10" id="KW-0413">Isomerase</keyword>
<dbReference type="GO" id="GO:0004750">
    <property type="term" value="F:D-ribulose-phosphate 3-epimerase activity"/>
    <property type="evidence" value="ECO:0007669"/>
    <property type="project" value="UniProtKB-UniRule"/>
</dbReference>
<comment type="catalytic activity">
    <reaction evidence="1 10 11">
        <text>D-ribulose 5-phosphate = D-xylulose 5-phosphate</text>
        <dbReference type="Rhea" id="RHEA:13677"/>
        <dbReference type="ChEBI" id="CHEBI:57737"/>
        <dbReference type="ChEBI" id="CHEBI:58121"/>
        <dbReference type="EC" id="5.1.3.1"/>
    </reaction>
</comment>
<comment type="caution">
    <text evidence="15">The sequence shown here is derived from an EMBL/GenBank/DDBJ whole genome shotgun (WGS) entry which is preliminary data.</text>
</comment>
<dbReference type="PIRSF" id="PIRSF001461">
    <property type="entry name" value="RPE"/>
    <property type="match status" value="1"/>
</dbReference>
<dbReference type="EMBL" id="JABMKT010000022">
    <property type="protein sequence ID" value="NYV28143.1"/>
    <property type="molecule type" value="Genomic_DNA"/>
</dbReference>
<comment type="cofactor">
    <cofactor evidence="3">
        <name>Co(2+)</name>
        <dbReference type="ChEBI" id="CHEBI:48828"/>
    </cofactor>
</comment>
<dbReference type="GO" id="GO:0006098">
    <property type="term" value="P:pentose-phosphate shunt"/>
    <property type="evidence" value="ECO:0007669"/>
    <property type="project" value="UniProtKB-UniRule"/>
</dbReference>
<dbReference type="AlphaFoldDB" id="A0A7Z0PG91"/>
<comment type="cofactor">
    <cofactor evidence="4">
        <name>Zn(2+)</name>
        <dbReference type="ChEBI" id="CHEBI:29105"/>
    </cofactor>
</comment>
<evidence type="ECO:0000256" key="5">
    <source>
        <dbReference type="ARBA" id="ARBA00001954"/>
    </source>
</evidence>
<feature type="binding site" evidence="14">
    <location>
        <position position="175"/>
    </location>
    <ligand>
        <name>substrate</name>
    </ligand>
</feature>
<evidence type="ECO:0000256" key="8">
    <source>
        <dbReference type="ARBA" id="ARBA00022723"/>
    </source>
</evidence>
<evidence type="ECO:0000256" key="10">
    <source>
        <dbReference type="HAMAP-Rule" id="MF_02227"/>
    </source>
</evidence>
<dbReference type="PROSITE" id="PS01086">
    <property type="entry name" value="RIBUL_P_3_EPIMER_2"/>
    <property type="match status" value="1"/>
</dbReference>
<dbReference type="InterPro" id="IPR026019">
    <property type="entry name" value="Ribul_P_3_epim"/>
</dbReference>
<protein>
    <recommendedName>
        <fullName evidence="7 10">Ribulose-phosphate 3-epimerase</fullName>
        <ecNumber evidence="7 10">5.1.3.1</ecNumber>
    </recommendedName>
</protein>
<accession>A0A7Z0PG91</accession>
<keyword evidence="10 11" id="KW-0119">Carbohydrate metabolism</keyword>
<feature type="binding site" evidence="10 14">
    <location>
        <begin position="144"/>
        <end position="147"/>
    </location>
    <ligand>
        <name>substrate</name>
    </ligand>
</feature>
<dbReference type="HAMAP" id="MF_02227">
    <property type="entry name" value="RPE"/>
    <property type="match status" value="1"/>
</dbReference>
<evidence type="ECO:0000256" key="13">
    <source>
        <dbReference type="PIRSR" id="PIRSR001461-2"/>
    </source>
</evidence>
<feature type="binding site" evidence="10 13">
    <location>
        <position position="173"/>
    </location>
    <ligand>
        <name>a divalent metal cation</name>
        <dbReference type="ChEBI" id="CHEBI:60240"/>
    </ligand>
</feature>
<evidence type="ECO:0000256" key="2">
    <source>
        <dbReference type="ARBA" id="ARBA00001936"/>
    </source>
</evidence>
<dbReference type="Pfam" id="PF00834">
    <property type="entry name" value="Ribul_P_3_epim"/>
    <property type="match status" value="1"/>
</dbReference>
<gene>
    <name evidence="10" type="primary">rpe</name>
    <name evidence="15" type="ORF">HP397_04860</name>
</gene>
<dbReference type="Proteomes" id="UP000526184">
    <property type="component" value="Unassembled WGS sequence"/>
</dbReference>
<comment type="cofactor">
    <cofactor evidence="10 13">
        <name>a divalent metal cation</name>
        <dbReference type="ChEBI" id="CHEBI:60240"/>
    </cofactor>
    <text evidence="10 13">Binds 1 divalent metal cation per subunit.</text>
</comment>
<evidence type="ECO:0000256" key="7">
    <source>
        <dbReference type="ARBA" id="ARBA00013188"/>
    </source>
</evidence>
<dbReference type="RefSeq" id="WP_180136207.1">
    <property type="nucleotide sequence ID" value="NZ_JABMKT010000022.1"/>
</dbReference>
<evidence type="ECO:0000313" key="16">
    <source>
        <dbReference type="Proteomes" id="UP000526184"/>
    </source>
</evidence>
<evidence type="ECO:0000256" key="14">
    <source>
        <dbReference type="PIRSR" id="PIRSR001461-3"/>
    </source>
</evidence>
<dbReference type="GO" id="GO:0046872">
    <property type="term" value="F:metal ion binding"/>
    <property type="evidence" value="ECO:0007669"/>
    <property type="project" value="UniProtKB-UniRule"/>
</dbReference>
<feature type="active site" description="Proton acceptor" evidence="10 12">
    <location>
        <position position="37"/>
    </location>
</feature>
<reference evidence="15 16" key="1">
    <citation type="submission" date="2020-05" db="EMBL/GenBank/DDBJ databases">
        <title>Streptobacillus felis strain LHL191014123.</title>
        <authorList>
            <person name="Fawzy A."/>
            <person name="Rau J."/>
            <person name="Risse K."/>
            <person name="Schauerte N."/>
            <person name="Geiger C."/>
            <person name="Blom J."/>
            <person name="Imirzalioglu C."/>
            <person name="Falgenhauer J."/>
            <person name="Bach A."/>
            <person name="Herden C."/>
            <person name="Eisenberg T."/>
        </authorList>
    </citation>
    <scope>NUCLEOTIDE SEQUENCE [LARGE SCALE GENOMIC DNA]</scope>
    <source>
        <strain evidence="15 16">LHL191014123</strain>
    </source>
</reference>
<feature type="binding site" evidence="10 14">
    <location>
        <begin position="195"/>
        <end position="196"/>
    </location>
    <ligand>
        <name>substrate</name>
    </ligand>
</feature>
<keyword evidence="13" id="KW-0862">Zinc</keyword>
<comment type="cofactor">
    <cofactor evidence="2">
        <name>Mn(2+)</name>
        <dbReference type="ChEBI" id="CHEBI:29035"/>
    </cofactor>
</comment>
<dbReference type="EC" id="5.1.3.1" evidence="7 10"/>
<evidence type="ECO:0000256" key="12">
    <source>
        <dbReference type="PIRSR" id="PIRSR001461-1"/>
    </source>
</evidence>
<feature type="binding site" evidence="10">
    <location>
        <begin position="173"/>
        <end position="175"/>
    </location>
    <ligand>
        <name>substrate</name>
    </ligand>
</feature>
<evidence type="ECO:0000256" key="4">
    <source>
        <dbReference type="ARBA" id="ARBA00001947"/>
    </source>
</evidence>
<feature type="binding site" evidence="10 13">
    <location>
        <position position="35"/>
    </location>
    <ligand>
        <name>a divalent metal cation</name>
        <dbReference type="ChEBI" id="CHEBI:60240"/>
    </ligand>
</feature>
<sequence>MNKEIIIAPSLLAADFSRLKEEVIEIGKTRAKWLHLDVMDGNFVPNISFGADIIKAIRPHSNLYFDAHLMIEKPEWYIESIVKAGADNITIHVESTKHLHRALQLIKSYGVKAGVSINPSTDIDFLDNVIEVLDLILVMTVNPGFGGQKFIDAMCQKIKRIREKYPHIDIQVDGGINNKTAILAKNAGANVLVAGSYVFSGNYEERVNSLF</sequence>
<dbReference type="PANTHER" id="PTHR11749">
    <property type="entry name" value="RIBULOSE-5-PHOSPHATE-3-EPIMERASE"/>
    <property type="match status" value="1"/>
</dbReference>
<feature type="binding site" evidence="10 13">
    <location>
        <position position="37"/>
    </location>
    <ligand>
        <name>a divalent metal cation</name>
        <dbReference type="ChEBI" id="CHEBI:60240"/>
    </ligand>
</feature>
<comment type="similarity">
    <text evidence="6 10 11">Belongs to the ribulose-phosphate 3-epimerase family.</text>
</comment>
<evidence type="ECO:0000256" key="9">
    <source>
        <dbReference type="ARBA" id="ARBA00023235"/>
    </source>
</evidence>
<feature type="active site" description="Proton donor" evidence="10 12">
    <location>
        <position position="173"/>
    </location>
</feature>
<organism evidence="15 16">
    <name type="scientific">Streptobacillus felis</name>
    <dbReference type="NCBI Taxonomy" id="1384509"/>
    <lineage>
        <taxon>Bacteria</taxon>
        <taxon>Fusobacteriati</taxon>
        <taxon>Fusobacteriota</taxon>
        <taxon>Fusobacteriia</taxon>
        <taxon>Fusobacteriales</taxon>
        <taxon>Leptotrichiaceae</taxon>
        <taxon>Streptobacillus</taxon>
    </lineage>
</organism>
<dbReference type="InterPro" id="IPR000056">
    <property type="entry name" value="Ribul_P_3_epim-like"/>
</dbReference>
<keyword evidence="16" id="KW-1185">Reference proteome</keyword>
<proteinExistence type="inferred from homology"/>
<dbReference type="SUPFAM" id="SSF51366">
    <property type="entry name" value="Ribulose-phoshate binding barrel"/>
    <property type="match status" value="1"/>
</dbReference>
<evidence type="ECO:0000256" key="6">
    <source>
        <dbReference type="ARBA" id="ARBA00009541"/>
    </source>
</evidence>
<keyword evidence="8 10" id="KW-0479">Metal-binding</keyword>
<evidence type="ECO:0000256" key="1">
    <source>
        <dbReference type="ARBA" id="ARBA00001782"/>
    </source>
</evidence>
<evidence type="ECO:0000256" key="11">
    <source>
        <dbReference type="PIRNR" id="PIRNR001461"/>
    </source>
</evidence>
<comment type="cofactor">
    <cofactor evidence="5">
        <name>Fe(2+)</name>
        <dbReference type="ChEBI" id="CHEBI:29033"/>
    </cofactor>
</comment>
<dbReference type="GO" id="GO:0005737">
    <property type="term" value="C:cytoplasm"/>
    <property type="evidence" value="ECO:0007669"/>
    <property type="project" value="UniProtKB-ARBA"/>
</dbReference>
<dbReference type="InterPro" id="IPR011060">
    <property type="entry name" value="RibuloseP-bd_barrel"/>
</dbReference>